<reference evidence="16 18" key="4">
    <citation type="journal article" date="2002" name="Genome Biol.">
        <title>The transposable elements of the Drosophila melanogaster euchromatin: a genomics perspective.</title>
        <authorList>
            <person name="Kaminker J.S."/>
            <person name="Bergman C.M."/>
            <person name="Kronmiller B."/>
            <person name="Carlson J."/>
            <person name="Svirskas R."/>
            <person name="Patel S."/>
            <person name="Frise E."/>
            <person name="Wheeler D.A."/>
            <person name="Lewis S.E."/>
            <person name="Rubin G.M."/>
            <person name="Ashburner M."/>
            <person name="Celniker S.E."/>
        </authorList>
    </citation>
    <scope>NUCLEOTIDE SEQUENCE [LARGE SCALE GENOMIC DNA]</scope>
    <source>
        <strain evidence="18">Berkeley</strain>
    </source>
</reference>
<evidence type="ECO:0000256" key="1">
    <source>
        <dbReference type="ARBA" id="ARBA00001971"/>
    </source>
</evidence>
<reference evidence="16 18" key="3">
    <citation type="journal article" date="2002" name="Genome Biol.">
        <title>Annotation of the Drosophila melanogaster euchromatic genome: a systematic review.</title>
        <authorList>
            <person name="Misra S."/>
            <person name="Crosby M.A."/>
            <person name="Mungall C.J."/>
            <person name="Matthews B.B."/>
            <person name="Campbell K.S."/>
            <person name="Hradecky P."/>
            <person name="Huang Y."/>
            <person name="Kaminker J.S."/>
            <person name="Millburn G.H."/>
            <person name="Prochnik S.E."/>
            <person name="Smith C.D."/>
            <person name="Tupy J.L."/>
            <person name="Whitfied E.J."/>
            <person name="Bayraktaroglu L."/>
            <person name="Berman B.P."/>
            <person name="Bettencourt B.R."/>
            <person name="Celniker S.E."/>
            <person name="de Grey A.D."/>
            <person name="Drysdale R.A."/>
            <person name="Harris N.L."/>
            <person name="Richter J."/>
            <person name="Russo S."/>
            <person name="Schroeder A.J."/>
            <person name="Shu S.Q."/>
            <person name="Stapleton M."/>
            <person name="Yamada C."/>
            <person name="Ashburner M."/>
            <person name="Gelbart W.M."/>
            <person name="Rubin G.M."/>
            <person name="Lewis S.E."/>
        </authorList>
    </citation>
    <scope>GENOME REANNOTATION</scope>
    <source>
        <strain evidence="18">Berkeley</strain>
    </source>
</reference>
<accession>M9PGI4</accession>
<dbReference type="OMA" id="ERGFMTA"/>
<dbReference type="EC" id="1.14.-.-" evidence="16"/>
<reference evidence="16 18" key="2">
    <citation type="journal article" date="2002" name="Genome Biol.">
        <title>Finishing a whole-genome shotgun: release 3 of the Drosophila melanogaster euchromatic genome sequence.</title>
        <authorList>
            <person name="Celniker S.E."/>
            <person name="Wheeler D.A."/>
            <person name="Kronmiller B."/>
            <person name="Carlson J.W."/>
            <person name="Halpern A."/>
            <person name="Patel S."/>
            <person name="Adams M."/>
            <person name="Champe M."/>
            <person name="Dugan S.P."/>
            <person name="Frise E."/>
            <person name="Hodgson A."/>
            <person name="George R.A."/>
            <person name="Hoskins R.A."/>
            <person name="Laverty T."/>
            <person name="Muzny D.M."/>
            <person name="Nelson C.R."/>
            <person name="Pacleb J.M."/>
            <person name="Park S."/>
            <person name="Pfeiffer B.D."/>
            <person name="Richards S."/>
            <person name="Sodergren E.J."/>
            <person name="Svirskas R."/>
            <person name="Tabor P.E."/>
            <person name="Wan K."/>
            <person name="Stapleton M."/>
            <person name="Sutton G.G."/>
            <person name="Venter C."/>
            <person name="Weinstock G."/>
            <person name="Scherer S.E."/>
            <person name="Myers E.W."/>
            <person name="Gibbs R.A."/>
            <person name="Rubin G.M."/>
        </authorList>
    </citation>
    <scope>NUCLEOTIDE SEQUENCE [LARGE SCALE GENOMIC DNA]</scope>
    <source>
        <strain evidence="18">Berkeley</strain>
    </source>
</reference>
<feature type="signal peptide" evidence="15">
    <location>
        <begin position="1"/>
        <end position="15"/>
    </location>
</feature>
<dbReference type="Gene3D" id="1.10.630.10">
    <property type="entry name" value="Cytochrome P450"/>
    <property type="match status" value="1"/>
</dbReference>
<comment type="similarity">
    <text evidence="4 14">Belongs to the cytochrome P450 family.</text>
</comment>
<dbReference type="PRINTS" id="PR00463">
    <property type="entry name" value="EP450I"/>
</dbReference>
<dbReference type="GO" id="GO:0020037">
    <property type="term" value="F:heme binding"/>
    <property type="evidence" value="ECO:0007669"/>
    <property type="project" value="InterPro"/>
</dbReference>
<organism evidence="16 18">
    <name type="scientific">Drosophila melanogaster</name>
    <name type="common">Fruit fly</name>
    <dbReference type="NCBI Taxonomy" id="7227"/>
    <lineage>
        <taxon>Eukaryota</taxon>
        <taxon>Metazoa</taxon>
        <taxon>Ecdysozoa</taxon>
        <taxon>Arthropoda</taxon>
        <taxon>Hexapoda</taxon>
        <taxon>Insecta</taxon>
        <taxon>Pterygota</taxon>
        <taxon>Neoptera</taxon>
        <taxon>Endopterygota</taxon>
        <taxon>Diptera</taxon>
        <taxon>Brachycera</taxon>
        <taxon>Muscomorpha</taxon>
        <taxon>Ephydroidea</taxon>
        <taxon>Drosophilidae</taxon>
        <taxon>Drosophila</taxon>
        <taxon>Sophophora</taxon>
    </lineage>
</organism>
<evidence type="ECO:0000256" key="12">
    <source>
        <dbReference type="ARBA" id="ARBA00023136"/>
    </source>
</evidence>
<evidence type="ECO:0000256" key="8">
    <source>
        <dbReference type="ARBA" id="ARBA00022848"/>
    </source>
</evidence>
<dbReference type="EMBL" id="AE014298">
    <property type="protein sequence ID" value="AGB95025.1"/>
    <property type="molecule type" value="Genomic_DNA"/>
</dbReference>
<comment type="cofactor">
    <cofactor evidence="1 13">
        <name>heme</name>
        <dbReference type="ChEBI" id="CHEBI:30413"/>
    </cofactor>
</comment>
<reference evidence="16 18" key="1">
    <citation type="journal article" date="2000" name="Science">
        <title>The genome sequence of Drosophila melanogaster.</title>
        <authorList>
            <person name="Adams M.D."/>
            <person name="Celniker S.E."/>
            <person name="Holt R.A."/>
            <person name="Evans C.A."/>
            <person name="Gocayne J.D."/>
            <person name="Amanatides P.G."/>
            <person name="Scherer S.E."/>
            <person name="Li P.W."/>
            <person name="Hoskins R.A."/>
            <person name="Galle R.F."/>
            <person name="George R.A."/>
            <person name="Lewis S.E."/>
            <person name="Richards S."/>
            <person name="Ashburner M."/>
            <person name="Henderson S.N."/>
            <person name="Sutton G.G."/>
            <person name="Wortman J.R."/>
            <person name="Yandell M.D."/>
            <person name="Zhang Q."/>
            <person name="Chen L.X."/>
            <person name="Brandon R.C."/>
            <person name="Rogers Y.H."/>
            <person name="Blazej R.G."/>
            <person name="Champe M."/>
            <person name="Pfeiffer B.D."/>
            <person name="Wan K.H."/>
            <person name="Doyle C."/>
            <person name="Baxter E.G."/>
            <person name="Helt G."/>
            <person name="Nelson C.R."/>
            <person name="Gabor G.L."/>
            <person name="Abril J.F."/>
            <person name="Agbayani A."/>
            <person name="An H.J."/>
            <person name="Andrews-Pfannkoch C."/>
            <person name="Baldwin D."/>
            <person name="Ballew R.M."/>
            <person name="Basu A."/>
            <person name="Baxendale J."/>
            <person name="Bayraktaroglu L."/>
            <person name="Beasley E.M."/>
            <person name="Beeson K.Y."/>
            <person name="Benos P.V."/>
            <person name="Berman B.P."/>
            <person name="Bhandari D."/>
            <person name="Bolshakov S."/>
            <person name="Borkova D."/>
            <person name="Botchan M.R."/>
            <person name="Bouck J."/>
            <person name="Brokstein P."/>
            <person name="Brottier P."/>
            <person name="Burtis K.C."/>
            <person name="Busam D.A."/>
            <person name="Butler H."/>
            <person name="Cadieu E."/>
            <person name="Center A."/>
            <person name="Chandra I."/>
            <person name="Cherry J.M."/>
            <person name="Cawley S."/>
            <person name="Dahlke C."/>
            <person name="Davenport L.B."/>
            <person name="Davies P."/>
            <person name="de Pablos B."/>
            <person name="Delcher A."/>
            <person name="Deng Z."/>
            <person name="Mays A.D."/>
            <person name="Dew I."/>
            <person name="Dietz S.M."/>
            <person name="Dodson K."/>
            <person name="Doup L.E."/>
            <person name="Downes M."/>
            <person name="Dugan-Rocha S."/>
            <person name="Dunkov B.C."/>
            <person name="Dunn P."/>
            <person name="Durbin K.J."/>
            <person name="Evangelista C.C."/>
            <person name="Ferraz C."/>
            <person name="Ferriera S."/>
            <person name="Fleischmann W."/>
            <person name="Fosler C."/>
            <person name="Gabrielian A.E."/>
            <person name="Garg N.S."/>
            <person name="Gelbart W.M."/>
            <person name="Glasser K."/>
            <person name="Glodek A."/>
            <person name="Gong F."/>
            <person name="Gorrell J.H."/>
            <person name="Gu Z."/>
            <person name="Guan P."/>
            <person name="Harris M."/>
            <person name="Harris N.L."/>
            <person name="Harvey D."/>
            <person name="Heiman T.J."/>
            <person name="Hernandez J.R."/>
            <person name="Houck J."/>
            <person name="Hostin D."/>
            <person name="Houston K.A."/>
            <person name="Howland T.J."/>
            <person name="Wei M.H."/>
            <person name="Ibegwam C."/>
            <person name="Jalali M."/>
            <person name="Kalush F."/>
            <person name="Karpen G.H."/>
            <person name="Ke Z."/>
            <person name="Kennison J.A."/>
            <person name="Ketchum K.A."/>
            <person name="Kimmel B.E."/>
            <person name="Kodira C.D."/>
            <person name="Kraft C."/>
            <person name="Kravitz S."/>
            <person name="Kulp D."/>
            <person name="Lai Z."/>
            <person name="Lasko P."/>
            <person name="Lei Y."/>
            <person name="Levitsky A.A."/>
            <person name="Li J."/>
            <person name="Li Z."/>
            <person name="Liang Y."/>
            <person name="Lin X."/>
            <person name="Liu X."/>
            <person name="Mattei B."/>
            <person name="McIntosh T.C."/>
            <person name="McLeod M.P."/>
            <person name="McPherson D."/>
            <person name="Merkulov G."/>
            <person name="Milshina N.V."/>
            <person name="Mobarry C."/>
            <person name="Morris J."/>
            <person name="Moshrefi A."/>
            <person name="Mount S.M."/>
            <person name="Moy M."/>
            <person name="Murphy B."/>
            <person name="Murphy L."/>
            <person name="Muzny D.M."/>
            <person name="Nelson D.L."/>
            <person name="Nelson D.R."/>
            <person name="Nelson K.A."/>
            <person name="Nixon K."/>
            <person name="Nusskern D.R."/>
            <person name="Pacleb J.M."/>
            <person name="Palazzolo M."/>
            <person name="Pittman G.S."/>
            <person name="Pan S."/>
            <person name="Pollard J."/>
            <person name="Puri V."/>
            <person name="Reese M.G."/>
            <person name="Reinert K."/>
            <person name="Remington K."/>
            <person name="Saunders R.D."/>
            <person name="Scheeler F."/>
            <person name="Shen H."/>
            <person name="Shue B.C."/>
            <person name="Siden-Kiamos I."/>
            <person name="Simpson M."/>
            <person name="Skupski M.P."/>
            <person name="Smith T."/>
            <person name="Spier E."/>
            <person name="Spradling A.C."/>
            <person name="Stapleton M."/>
            <person name="Strong R."/>
            <person name="Sun E."/>
            <person name="Svirskas R."/>
            <person name="Tector C."/>
            <person name="Turner R."/>
            <person name="Venter E."/>
            <person name="Wang A.H."/>
            <person name="Wang X."/>
            <person name="Wang Z.Y."/>
            <person name="Wassarman D.A."/>
            <person name="Weinstock G.M."/>
            <person name="Weissenbach J."/>
            <person name="Williams S.M."/>
            <person name="WoodageT"/>
            <person name="Worley K.C."/>
            <person name="Wu D."/>
            <person name="Yang S."/>
            <person name="Yao Q.A."/>
            <person name="Ye J."/>
            <person name="Yeh R.F."/>
            <person name="Zaveri J.S."/>
            <person name="Zhan M."/>
            <person name="Zhang G."/>
            <person name="Zhao Q."/>
            <person name="Zheng L."/>
            <person name="Zheng X.H."/>
            <person name="Zhong F.N."/>
            <person name="Zhong W."/>
            <person name="Zhou X."/>
            <person name="Zhu S."/>
            <person name="Zhu X."/>
            <person name="Smith H.O."/>
            <person name="Gibbs R.A."/>
            <person name="Myers E.W."/>
            <person name="Rubin G.M."/>
            <person name="Venter J.C."/>
        </authorList>
    </citation>
    <scope>NUCLEOTIDE SEQUENCE [LARGE SCALE GENOMIC DNA]</scope>
    <source>
        <strain evidence="18">Berkeley</strain>
    </source>
</reference>
<evidence type="ECO:0000256" key="15">
    <source>
        <dbReference type="SAM" id="SignalP"/>
    </source>
</evidence>
<reference evidence="16 18" key="6">
    <citation type="journal article" date="2005" name="PLoS Comput. Biol.">
        <title>Combined evidence annotation of transposable elements in genome sequences.</title>
        <authorList>
            <person name="Quesneville H."/>
            <person name="Bergman C.M."/>
            <person name="Andrieu O."/>
            <person name="Autard D."/>
            <person name="Nouaud D."/>
            <person name="Ashburner M."/>
            <person name="Anxolabehere D."/>
        </authorList>
    </citation>
    <scope>NUCLEOTIDE SEQUENCE [LARGE SCALE GENOMIC DNA]</scope>
    <source>
        <strain evidence="18">Berkeley</strain>
    </source>
</reference>
<dbReference type="SMR" id="M9PGI4"/>
<evidence type="ECO:0000256" key="7">
    <source>
        <dbReference type="ARBA" id="ARBA00022824"/>
    </source>
</evidence>
<evidence type="ECO:0000256" key="11">
    <source>
        <dbReference type="ARBA" id="ARBA00023033"/>
    </source>
</evidence>
<gene>
    <name evidence="16 17" type="primary">Cyp4d14</name>
    <name evidence="16" type="synonym">4d14</name>
    <name evidence="16" type="synonym">CYP4D14</name>
    <name evidence="16" type="synonym">Cyp4D14</name>
    <name evidence="16" type="synonym">Dmel\CG3540</name>
    <name evidence="16" type="synonym">EG:152A3.2</name>
    <name evidence="16 17" type="ORF">CG3540</name>
    <name evidence="16" type="ORF">Dmel_CG3540</name>
</gene>
<dbReference type="InterPro" id="IPR036396">
    <property type="entry name" value="Cyt_P450_sf"/>
</dbReference>
<keyword evidence="5 13" id="KW-0349">Heme</keyword>
<dbReference type="InterPro" id="IPR002401">
    <property type="entry name" value="Cyt_P450_E_grp-I"/>
</dbReference>
<dbReference type="ExpressionAtlas" id="M9PGI4">
    <property type="expression patterns" value="baseline and differential"/>
</dbReference>
<dbReference type="GO" id="GO:0016705">
    <property type="term" value="F:oxidoreductase activity, acting on paired donors, with incorporation or reduction of molecular oxygen"/>
    <property type="evidence" value="ECO:0007669"/>
    <property type="project" value="InterPro"/>
</dbReference>
<evidence type="ECO:0000313" key="17">
    <source>
        <dbReference type="FlyBase" id="FBgn0023541"/>
    </source>
</evidence>
<reference evidence="16 18" key="10">
    <citation type="journal article" date="2015" name="G3 (Bethesda)">
        <title>Gene Model Annotations for Drosophila melanogaster: The Rule-Benders.</title>
        <authorList>
            <consortium name="FlyBase Consortium"/>
            <person name="Crosby M.A."/>
            <person name="Gramates L.S."/>
            <person name="Dos Santos G."/>
            <person name="Matthews B.B."/>
            <person name="St Pierre S.E."/>
            <person name="Zhou P."/>
            <person name="Schroeder A.J."/>
            <person name="Falls K."/>
            <person name="Emmert D.B."/>
            <person name="Russo S.M."/>
            <person name="Gelbart W.M."/>
            <person name="null"/>
        </authorList>
    </citation>
    <scope>NUCLEOTIDE SEQUENCE [LARGE SCALE GENOMIC DNA]</scope>
    <source>
        <strain evidence="18">Berkeley</strain>
    </source>
</reference>
<sequence length="510" mass="57769">MYLELFAILLATALAWDYMRKRRHNKMYAEAGIRGPKSYPLVGNAPLLINESPKSKSSIFDMQFRLIAEFGKNIKTQMLGESGFMTADSKMIEAIMSSQQTIQKNNLYSLLVNWLGDGLLISQGKKWFRRRKIITPAFHFKILEDFVEVFDQQSATMVQKLYDRADGKTVINMFPVACLCAMDIIAETAMGVKINAQLQPQFTYVQSVTTASAMLAERFMNPLQRLDFTMKLFYPKLLDKLNDAVKNMHDFTNSVITERRELLQKAIADGGDADAALLNDVGQKRRMALLDVLLKSTIDGAPLSNDDIREEVDTFMFEGHDTTTSSIAFTCYLLARHPEVQARVFQEVRDVIGDDKSAPVTMKLLGELKYLECVIKESLRLFPSVPIIGRYISQDTVLDGKLIPADSNVIILIYHAQRDPDYFPDPEKFIPDRFSMERKGEISPFAYTPFSAGPRNCIGQKFAMLEMKSTISKMVRHFELLPLGEEVQPVLNVILRSTTGINCGLKPRVY</sequence>
<dbReference type="AGR" id="FB:FBgn0023541"/>
<dbReference type="PROSITE" id="PS00086">
    <property type="entry name" value="CYTOCHROME_P450"/>
    <property type="match status" value="1"/>
</dbReference>
<dbReference type="BioGRID-ORCS" id="45706">
    <property type="hits" value="0 hits in 3 CRISPR screens"/>
</dbReference>
<dbReference type="InterPro" id="IPR050196">
    <property type="entry name" value="Cytochrome_P450_Monoox"/>
</dbReference>
<dbReference type="GO" id="GO:0005789">
    <property type="term" value="C:endoplasmic reticulum membrane"/>
    <property type="evidence" value="ECO:0007669"/>
    <property type="project" value="UniProtKB-SubCell"/>
</dbReference>
<keyword evidence="18" id="KW-1185">Reference proteome</keyword>
<dbReference type="FunFam" id="1.10.630.10:FF:000182">
    <property type="entry name" value="Cytochrome P450 3A4"/>
    <property type="match status" value="1"/>
</dbReference>
<evidence type="ECO:0000256" key="10">
    <source>
        <dbReference type="ARBA" id="ARBA00023004"/>
    </source>
</evidence>
<name>M9PGI4_DROME</name>
<dbReference type="FlyBase" id="FBgn0023541">
    <property type="gene designation" value="Cyp4d14"/>
</dbReference>
<protein>
    <submittedName>
        <fullName evidence="16">Cytochrome P450 4d14, isoform B</fullName>
        <ecNumber evidence="16">1.14.-.-</ecNumber>
    </submittedName>
</protein>
<dbReference type="VEuPathDB" id="VectorBase:FBgn0023541"/>
<evidence type="ECO:0000313" key="16">
    <source>
        <dbReference type="EMBL" id="AGB95025.1"/>
    </source>
</evidence>
<evidence type="ECO:0000256" key="6">
    <source>
        <dbReference type="ARBA" id="ARBA00022723"/>
    </source>
</evidence>
<evidence type="ECO:0000256" key="3">
    <source>
        <dbReference type="ARBA" id="ARBA00004406"/>
    </source>
</evidence>
<keyword evidence="7" id="KW-0256">Endoplasmic reticulum</keyword>
<dbReference type="CTD" id="45706"/>
<dbReference type="Pfam" id="PF00067">
    <property type="entry name" value="p450"/>
    <property type="match status" value="1"/>
</dbReference>
<dbReference type="AlphaFoldDB" id="M9PGI4"/>
<reference evidence="16 18" key="9">
    <citation type="journal article" date="2015" name="G3 (Bethesda)">
        <title>Gene Model Annotations for Drosophila melanogaster: Impact of High-Throughput Data.</title>
        <authorList>
            <consortium name="FlyBase Consortium"/>
            <person name="Matthews B.B."/>
            <person name="Dos Santos G."/>
            <person name="Crosby M.A."/>
            <person name="Emmert D.B."/>
            <person name="St Pierre S.E."/>
            <person name="Gramates L.S."/>
            <person name="Zhou P."/>
            <person name="Schroeder A.J."/>
            <person name="Falls K."/>
            <person name="Strelets V."/>
            <person name="Russo S.M."/>
            <person name="Gelbart W.M."/>
            <person name="null"/>
        </authorList>
    </citation>
    <scope>NUCLEOTIDE SEQUENCE [LARGE SCALE GENOMIC DNA]</scope>
    <source>
        <strain evidence="18">Berkeley</strain>
    </source>
</reference>
<feature type="binding site" description="axial binding residue" evidence="13">
    <location>
        <position position="457"/>
    </location>
    <ligand>
        <name>heme</name>
        <dbReference type="ChEBI" id="CHEBI:30413"/>
    </ligand>
    <ligandPart>
        <name>Fe</name>
        <dbReference type="ChEBI" id="CHEBI:18248"/>
    </ligandPart>
</feature>
<proteinExistence type="inferred from homology"/>
<feature type="chain" id="PRO_5012610200" evidence="15">
    <location>
        <begin position="16"/>
        <end position="510"/>
    </location>
</feature>
<dbReference type="DNASU" id="45706"/>
<reference evidence="16 18" key="11">
    <citation type="journal article" date="2015" name="Genome Res.">
        <title>The Release 6 reference sequence of the Drosophila melanogaster genome.</title>
        <authorList>
            <person name="Hoskins R.A."/>
            <person name="Carlson J.W."/>
            <person name="Wan K.H."/>
            <person name="Park S."/>
            <person name="Mendez I."/>
            <person name="Galle S.E."/>
            <person name="Booth B.W."/>
            <person name="Pfeiffer B.D."/>
            <person name="George R.A."/>
            <person name="Svirskas R."/>
            <person name="Krzywinski M."/>
            <person name="Schein J."/>
            <person name="Accardo M.C."/>
            <person name="Damia E."/>
            <person name="Messina G."/>
            <person name="Mendez-Lago M."/>
            <person name="de Pablos B."/>
            <person name="Demakova O.V."/>
            <person name="Andreyeva E.N."/>
            <person name="Boldyreva L.V."/>
            <person name="Marra M."/>
            <person name="Carvalho A.B."/>
            <person name="Dimitri P."/>
            <person name="Villasante A."/>
            <person name="Zhimulev I.F."/>
            <person name="Rubin G.M."/>
            <person name="Karpen G.H."/>
            <person name="Celniker S.E."/>
        </authorList>
    </citation>
    <scope>NUCLEOTIDE SEQUENCE [LARGE SCALE GENOMIC DNA]</scope>
    <source>
        <strain evidence="18">Berkeley</strain>
    </source>
</reference>
<dbReference type="PhylomeDB" id="M9PGI4"/>
<dbReference type="GO" id="GO:0004497">
    <property type="term" value="F:monooxygenase activity"/>
    <property type="evidence" value="ECO:0007669"/>
    <property type="project" value="UniProtKB-KW"/>
</dbReference>
<evidence type="ECO:0000256" key="5">
    <source>
        <dbReference type="ARBA" id="ARBA00022617"/>
    </source>
</evidence>
<dbReference type="InterPro" id="IPR001128">
    <property type="entry name" value="Cyt_P450"/>
</dbReference>
<dbReference type="InterPro" id="IPR017972">
    <property type="entry name" value="Cyt_P450_CS"/>
</dbReference>
<evidence type="ECO:0000256" key="14">
    <source>
        <dbReference type="RuleBase" id="RU000461"/>
    </source>
</evidence>
<keyword evidence="8" id="KW-0492">Microsome</keyword>
<dbReference type="PRINTS" id="PR00385">
    <property type="entry name" value="P450"/>
</dbReference>
<dbReference type="Bgee" id="FBgn0023541">
    <property type="expression patterns" value="Expressed in adult posterior midgut class I enteroendocrine cell in adult midgut (Drosophila) and 16 other cell types or tissues"/>
</dbReference>
<keyword evidence="11 14" id="KW-0503">Monooxygenase</keyword>
<dbReference type="PANTHER" id="PTHR24291">
    <property type="entry name" value="CYTOCHROME P450 FAMILY 4"/>
    <property type="match status" value="1"/>
</dbReference>
<dbReference type="RefSeq" id="NP_001259179.1">
    <property type="nucleotide sequence ID" value="NM_001272250.2"/>
</dbReference>
<dbReference type="GO" id="GO:0005506">
    <property type="term" value="F:iron ion binding"/>
    <property type="evidence" value="ECO:0007669"/>
    <property type="project" value="InterPro"/>
</dbReference>
<reference evidence="16 18" key="5">
    <citation type="journal article" date="2002" name="Genome Biol.">
        <title>Heterochromatic sequences in a Drosophila whole-genome shotgun assembly.</title>
        <authorList>
            <person name="Hoskins R.A."/>
            <person name="Smith C.D."/>
            <person name="Carlson J.W."/>
            <person name="Carvalho A.B."/>
            <person name="Halpern A."/>
            <person name="Kaminker J.S."/>
            <person name="Kennedy C."/>
            <person name="Mungall C.J."/>
            <person name="Sullivan B.A."/>
            <person name="Sutton G.G."/>
            <person name="Yasuhara J.C."/>
            <person name="Wakimoto B.T."/>
            <person name="Myers E.W."/>
            <person name="Celniker S.E."/>
            <person name="Rubin G.M."/>
            <person name="Karpen G.H."/>
        </authorList>
    </citation>
    <scope>NUCLEOTIDE SEQUENCE [LARGE SCALE GENOMIC DNA]</scope>
    <source>
        <strain evidence="18">Berkeley</strain>
    </source>
</reference>
<dbReference type="CDD" id="cd20628">
    <property type="entry name" value="CYP4"/>
    <property type="match status" value="1"/>
</dbReference>
<reference evidence="16 18" key="8">
    <citation type="journal article" date="2007" name="Science">
        <title>Sequence finishing and mapping of Drosophila melanogaster heterochromatin.</title>
        <authorList>
            <person name="Hoskins R.A."/>
            <person name="Carlson J.W."/>
            <person name="Kennedy C."/>
            <person name="Acevedo D."/>
            <person name="Evans-Holm M."/>
            <person name="Frise E."/>
            <person name="Wan K.H."/>
            <person name="Park S."/>
            <person name="Mendez-Lago M."/>
            <person name="Rossi F."/>
            <person name="Villasante A."/>
            <person name="Dimitri P."/>
            <person name="Karpen G.H."/>
            <person name="Celniker S.E."/>
        </authorList>
    </citation>
    <scope>NUCLEOTIDE SEQUENCE [LARGE SCALE GENOMIC DNA]</scope>
    <source>
        <strain evidence="18">Berkeley</strain>
    </source>
</reference>
<dbReference type="SUPFAM" id="SSF48264">
    <property type="entry name" value="Cytochrome P450"/>
    <property type="match status" value="1"/>
</dbReference>
<keyword evidence="6 13" id="KW-0479">Metal-binding</keyword>
<dbReference type="Proteomes" id="UP000000803">
    <property type="component" value="Chromosome X"/>
</dbReference>
<keyword evidence="10 13" id="KW-0408">Iron</keyword>
<reference evidence="16 18" key="7">
    <citation type="journal article" date="2007" name="Science">
        <title>The Release 5.1 annotation of Drosophila melanogaster heterochromatin.</title>
        <authorList>
            <person name="Smith C.D."/>
            <person name="Shu S."/>
            <person name="Mungall C.J."/>
            <person name="Karpen G.H."/>
        </authorList>
    </citation>
    <scope>NUCLEOTIDE SEQUENCE [LARGE SCALE GENOMIC DNA]</scope>
    <source>
        <strain evidence="18">Berkeley</strain>
    </source>
</reference>
<comment type="subcellular location">
    <subcellularLocation>
        <location evidence="3">Endoplasmic reticulum membrane</location>
        <topology evidence="3">Peripheral membrane protein</topology>
    </subcellularLocation>
    <subcellularLocation>
        <location evidence="2">Microsome membrane</location>
        <topology evidence="2">Peripheral membrane protein</topology>
    </subcellularLocation>
</comment>
<evidence type="ECO:0000256" key="13">
    <source>
        <dbReference type="PIRSR" id="PIRSR602401-1"/>
    </source>
</evidence>
<keyword evidence="15" id="KW-0732">Signal</keyword>
<keyword evidence="9 14" id="KW-0560">Oxidoreductase</keyword>
<keyword evidence="12" id="KW-0472">Membrane</keyword>
<evidence type="ECO:0000256" key="9">
    <source>
        <dbReference type="ARBA" id="ARBA00023002"/>
    </source>
</evidence>
<dbReference type="PANTHER" id="PTHR24291:SF187">
    <property type="entry name" value="CYTOCHROME P450 4AE1-RELATED"/>
    <property type="match status" value="1"/>
</dbReference>
<dbReference type="OrthoDB" id="1470350at2759"/>
<evidence type="ECO:0000256" key="4">
    <source>
        <dbReference type="ARBA" id="ARBA00010617"/>
    </source>
</evidence>
<evidence type="ECO:0000313" key="18">
    <source>
        <dbReference type="Proteomes" id="UP000000803"/>
    </source>
</evidence>
<dbReference type="GeneID" id="45706"/>
<evidence type="ECO:0000256" key="2">
    <source>
        <dbReference type="ARBA" id="ARBA00004174"/>
    </source>
</evidence>